<dbReference type="SMART" id="SM00271">
    <property type="entry name" value="DnaJ"/>
    <property type="match status" value="1"/>
</dbReference>
<sequence>MIRPDRNGTQRNGCQFNEFQSKWVDMQAAGWPAHIIQSSDAYCTLMQRAPTFQSRSRVHTLFILQRSSRSYASKSANPYPYPTQTNPQPHQIFHLPRSANQEDVKRRYYELVRIYHPDSAVARHYPSEESQARFQAISRAYDILRGKASVSGEPVEATHKVDPIRWSTRSRRPHFDDTASDERWKERVIMGTVLLTLAAFVAQTSWTRRQAIAEMSSHRWPSHPGKKSGNDDDALAVDQEDGSPEGGLNCSQGGHGPRGRQ</sequence>
<evidence type="ECO:0000313" key="5">
    <source>
        <dbReference type="Proteomes" id="UP000719766"/>
    </source>
</evidence>
<keyword evidence="5" id="KW-1185">Reference proteome</keyword>
<proteinExistence type="predicted"/>
<reference evidence="4" key="1">
    <citation type="journal article" date="2020" name="New Phytol.">
        <title>Comparative genomics reveals dynamic genome evolution in host specialist ectomycorrhizal fungi.</title>
        <authorList>
            <person name="Lofgren L.A."/>
            <person name="Nguyen N.H."/>
            <person name="Vilgalys R."/>
            <person name="Ruytinx J."/>
            <person name="Liao H.L."/>
            <person name="Branco S."/>
            <person name="Kuo A."/>
            <person name="LaButti K."/>
            <person name="Lipzen A."/>
            <person name="Andreopoulos W."/>
            <person name="Pangilinan J."/>
            <person name="Riley R."/>
            <person name="Hundley H."/>
            <person name="Na H."/>
            <person name="Barry K."/>
            <person name="Grigoriev I.V."/>
            <person name="Stajich J.E."/>
            <person name="Kennedy P.G."/>
        </authorList>
    </citation>
    <scope>NUCLEOTIDE SEQUENCE</scope>
    <source>
        <strain evidence="4">S12</strain>
    </source>
</reference>
<evidence type="ECO:0000256" key="1">
    <source>
        <dbReference type="ARBA" id="ARBA00023186"/>
    </source>
</evidence>
<dbReference type="PANTHER" id="PTHR44145">
    <property type="entry name" value="DNAJ HOMOLOG SUBFAMILY A MEMBER 3, MITOCHONDRIAL"/>
    <property type="match status" value="1"/>
</dbReference>
<dbReference type="Gene3D" id="1.10.287.110">
    <property type="entry name" value="DnaJ domain"/>
    <property type="match status" value="1"/>
</dbReference>
<dbReference type="GeneID" id="64605109"/>
<dbReference type="SUPFAM" id="SSF46565">
    <property type="entry name" value="Chaperone J-domain"/>
    <property type="match status" value="1"/>
</dbReference>
<organism evidence="4 5">
    <name type="scientific">Suillus plorans</name>
    <dbReference type="NCBI Taxonomy" id="116603"/>
    <lineage>
        <taxon>Eukaryota</taxon>
        <taxon>Fungi</taxon>
        <taxon>Dikarya</taxon>
        <taxon>Basidiomycota</taxon>
        <taxon>Agaricomycotina</taxon>
        <taxon>Agaricomycetes</taxon>
        <taxon>Agaricomycetidae</taxon>
        <taxon>Boletales</taxon>
        <taxon>Suillineae</taxon>
        <taxon>Suillaceae</taxon>
        <taxon>Suillus</taxon>
    </lineage>
</organism>
<protein>
    <recommendedName>
        <fullName evidence="3">J domain-containing protein</fullName>
    </recommendedName>
</protein>
<dbReference type="PROSITE" id="PS50076">
    <property type="entry name" value="DNAJ_2"/>
    <property type="match status" value="1"/>
</dbReference>
<evidence type="ECO:0000256" key="2">
    <source>
        <dbReference type="SAM" id="MobiDB-lite"/>
    </source>
</evidence>
<feature type="compositionally biased region" description="Acidic residues" evidence="2">
    <location>
        <begin position="231"/>
        <end position="243"/>
    </location>
</feature>
<dbReference type="InterPro" id="IPR036869">
    <property type="entry name" value="J_dom_sf"/>
</dbReference>
<evidence type="ECO:0000259" key="3">
    <source>
        <dbReference type="PROSITE" id="PS50076"/>
    </source>
</evidence>
<keyword evidence="1" id="KW-0143">Chaperone</keyword>
<feature type="region of interest" description="Disordered" evidence="2">
    <location>
        <begin position="215"/>
        <end position="261"/>
    </location>
</feature>
<dbReference type="InterPro" id="IPR051938">
    <property type="entry name" value="Apopto_cytoskel_mod"/>
</dbReference>
<dbReference type="PRINTS" id="PR00625">
    <property type="entry name" value="JDOMAIN"/>
</dbReference>
<dbReference type="Pfam" id="PF00226">
    <property type="entry name" value="DnaJ"/>
    <property type="match status" value="1"/>
</dbReference>
<feature type="domain" description="J" evidence="3">
    <location>
        <begin position="88"/>
        <end position="179"/>
    </location>
</feature>
<dbReference type="AlphaFoldDB" id="A0A9P7DTF8"/>
<name>A0A9P7DTF8_9AGAM</name>
<comment type="caution">
    <text evidence="4">The sequence shown here is derived from an EMBL/GenBank/DDBJ whole genome shotgun (WGS) entry which is preliminary data.</text>
</comment>
<dbReference type="InterPro" id="IPR001623">
    <property type="entry name" value="DnaJ_domain"/>
</dbReference>
<dbReference type="Proteomes" id="UP000719766">
    <property type="component" value="Unassembled WGS sequence"/>
</dbReference>
<dbReference type="EMBL" id="JABBWE010000005">
    <property type="protein sequence ID" value="KAG1802621.1"/>
    <property type="molecule type" value="Genomic_DNA"/>
</dbReference>
<evidence type="ECO:0000313" key="4">
    <source>
        <dbReference type="EMBL" id="KAG1802621.1"/>
    </source>
</evidence>
<dbReference type="CDD" id="cd06257">
    <property type="entry name" value="DnaJ"/>
    <property type="match status" value="1"/>
</dbReference>
<dbReference type="OrthoDB" id="445556at2759"/>
<accession>A0A9P7DTF8</accession>
<gene>
    <name evidence="4" type="ORF">HD556DRAFT_700059</name>
</gene>
<dbReference type="PANTHER" id="PTHR44145:SF3">
    <property type="entry name" value="DNAJ HOMOLOG SUBFAMILY A MEMBER 3, MITOCHONDRIAL"/>
    <property type="match status" value="1"/>
</dbReference>
<dbReference type="RefSeq" id="XP_041165518.1">
    <property type="nucleotide sequence ID" value="XM_041311345.1"/>
</dbReference>